<dbReference type="PANTHER" id="PTHR12236:SF79">
    <property type="entry name" value="CUTICULAR PROTEIN 50CB-RELATED"/>
    <property type="match status" value="1"/>
</dbReference>
<comment type="caution">
    <text evidence="3">The sequence shown here is derived from an EMBL/GenBank/DDBJ whole genome shotgun (WGS) entry which is preliminary data.</text>
</comment>
<accession>A0AAE1FW93</accession>
<evidence type="ECO:0000256" key="1">
    <source>
        <dbReference type="ARBA" id="ARBA00022460"/>
    </source>
</evidence>
<dbReference type="InterPro" id="IPR000618">
    <property type="entry name" value="Insect_cuticle"/>
</dbReference>
<dbReference type="AlphaFoldDB" id="A0AAE1FW93"/>
<proteinExistence type="predicted"/>
<dbReference type="GO" id="GO:0005615">
    <property type="term" value="C:extracellular space"/>
    <property type="evidence" value="ECO:0007669"/>
    <property type="project" value="TreeGrafter"/>
</dbReference>
<dbReference type="Pfam" id="PF00379">
    <property type="entry name" value="Chitin_bind_4"/>
    <property type="match status" value="1"/>
</dbReference>
<evidence type="ECO:0000256" key="2">
    <source>
        <dbReference type="PROSITE-ProRule" id="PRU00497"/>
    </source>
</evidence>
<dbReference type="GO" id="GO:0042302">
    <property type="term" value="F:structural constituent of cuticle"/>
    <property type="evidence" value="ECO:0007669"/>
    <property type="project" value="UniProtKB-UniRule"/>
</dbReference>
<protein>
    <recommendedName>
        <fullName evidence="5">Cuticle protein</fullName>
    </recommendedName>
</protein>
<dbReference type="InterPro" id="IPR051217">
    <property type="entry name" value="Insect_Cuticle_Struc_Prot"/>
</dbReference>
<name>A0AAE1FW93_PETCI</name>
<dbReference type="EMBL" id="JAWQEG010001301">
    <property type="protein sequence ID" value="KAK3880711.1"/>
    <property type="molecule type" value="Genomic_DNA"/>
</dbReference>
<dbReference type="PANTHER" id="PTHR12236">
    <property type="entry name" value="STRUCTURAL CONTITUENT OF CUTICLE"/>
    <property type="match status" value="1"/>
</dbReference>
<gene>
    <name evidence="3" type="ORF">Pcinc_014865</name>
</gene>
<evidence type="ECO:0000313" key="4">
    <source>
        <dbReference type="Proteomes" id="UP001286313"/>
    </source>
</evidence>
<reference evidence="3" key="1">
    <citation type="submission" date="2023-10" db="EMBL/GenBank/DDBJ databases">
        <title>Genome assemblies of two species of porcelain crab, Petrolisthes cinctipes and Petrolisthes manimaculis (Anomura: Porcellanidae).</title>
        <authorList>
            <person name="Angst P."/>
        </authorList>
    </citation>
    <scope>NUCLEOTIDE SEQUENCE</scope>
    <source>
        <strain evidence="3">PB745_01</strain>
        <tissue evidence="3">Gill</tissue>
    </source>
</reference>
<sequence>MPVQGEEGRVVYSVKHLGLYKRIRGGLGHQSERGSRPGYIHHPFSSPALCVSSEQQNEGTAINVLACALFVLLVVVVSEGRPQSYDYQPPQQSYLAPQPSDRVDRVTVAPQPPMEGMPYDFTWGVDDSDSGNSFSHVENSDGQTTQGEYRVLLPDGRTQVVKFFDNGDGYNAEVTYEK</sequence>
<dbReference type="GO" id="GO:0031012">
    <property type="term" value="C:extracellular matrix"/>
    <property type="evidence" value="ECO:0007669"/>
    <property type="project" value="TreeGrafter"/>
</dbReference>
<evidence type="ECO:0008006" key="5">
    <source>
        <dbReference type="Google" id="ProtNLM"/>
    </source>
</evidence>
<evidence type="ECO:0000313" key="3">
    <source>
        <dbReference type="EMBL" id="KAK3880711.1"/>
    </source>
</evidence>
<keyword evidence="1 2" id="KW-0193">Cuticle</keyword>
<keyword evidence="4" id="KW-1185">Reference proteome</keyword>
<organism evidence="3 4">
    <name type="scientific">Petrolisthes cinctipes</name>
    <name type="common">Flat porcelain crab</name>
    <dbReference type="NCBI Taxonomy" id="88211"/>
    <lineage>
        <taxon>Eukaryota</taxon>
        <taxon>Metazoa</taxon>
        <taxon>Ecdysozoa</taxon>
        <taxon>Arthropoda</taxon>
        <taxon>Crustacea</taxon>
        <taxon>Multicrustacea</taxon>
        <taxon>Malacostraca</taxon>
        <taxon>Eumalacostraca</taxon>
        <taxon>Eucarida</taxon>
        <taxon>Decapoda</taxon>
        <taxon>Pleocyemata</taxon>
        <taxon>Anomura</taxon>
        <taxon>Galatheoidea</taxon>
        <taxon>Porcellanidae</taxon>
        <taxon>Petrolisthes</taxon>
    </lineage>
</organism>
<dbReference type="PROSITE" id="PS51155">
    <property type="entry name" value="CHIT_BIND_RR_2"/>
    <property type="match status" value="1"/>
</dbReference>
<dbReference type="Proteomes" id="UP001286313">
    <property type="component" value="Unassembled WGS sequence"/>
</dbReference>